<dbReference type="RefSeq" id="WP_166511079.1">
    <property type="nucleotide sequence ID" value="NZ_VNHM01000004.1"/>
</dbReference>
<comment type="similarity">
    <text evidence="1">Belongs to the zinc-associated anti-sigma factor (ZAS) superfamily. Anti-sigma-W factor family.</text>
</comment>
<feature type="compositionally biased region" description="Polar residues" evidence="3">
    <location>
        <begin position="199"/>
        <end position="210"/>
    </location>
</feature>
<dbReference type="InterPro" id="IPR027383">
    <property type="entry name" value="Znf_put"/>
</dbReference>
<feature type="domain" description="Putative zinc-finger" evidence="4">
    <location>
        <begin position="6"/>
        <end position="38"/>
    </location>
</feature>
<reference evidence="5 6" key="1">
    <citation type="submission" date="2019-07" db="EMBL/GenBank/DDBJ databases">
        <title>Genomic Encyclopedia of Type Strains, Phase I: the one thousand microbial genomes (KMG-I) project.</title>
        <authorList>
            <person name="Kyrpides N."/>
        </authorList>
    </citation>
    <scope>NUCLEOTIDE SEQUENCE [LARGE SCALE GENOMIC DNA]</scope>
    <source>
        <strain evidence="5 6">DSM 6562</strain>
    </source>
</reference>
<keyword evidence="6" id="KW-1185">Reference proteome</keyword>
<accession>A0A5S4ZUB7</accession>
<sequence length="381" mass="41221">MQCDNHIKEMISAWLDGELDQAQAEAVERHLGECTACREDLVILQEIQAELRACAMEIPAPEGFSAAVMSRIAEPEAGSQSLTASGGHNSSRGRVGRWASAMANWKRGIAAAAATVLIACGSYAMATYSGLTEGTQLAGINKALIEKTEPGDNETTAPVQEPGNDTETVPGGNNTPGDRVGEDTGPQNSNSENDHDVNTPDNPSTGNGDSDTPPANQNTPNPATGTEQDPEIVALLSTEKQRLIESTLIKTRVEEPETVREQVNSLAGQHNANLRLMESRNTAGEKYLAYELTVDQSNAGQLIAGLERLGALQVKDKNSKDISDQYNNLVEQYQWLDAQLRSGASAGEQEKTQQRMNEIKQQLKDWESDTGKHKIVIWLEQ</sequence>
<dbReference type="Proteomes" id="UP000323166">
    <property type="component" value="Unassembled WGS sequence"/>
</dbReference>
<name>A0A5S4ZUB7_9FIRM</name>
<organism evidence="5 6">
    <name type="scientific">Desulfallas thermosapovorans DSM 6562</name>
    <dbReference type="NCBI Taxonomy" id="1121431"/>
    <lineage>
        <taxon>Bacteria</taxon>
        <taxon>Bacillati</taxon>
        <taxon>Bacillota</taxon>
        <taxon>Clostridia</taxon>
        <taxon>Eubacteriales</taxon>
        <taxon>Desulfallaceae</taxon>
        <taxon>Desulfallas</taxon>
    </lineage>
</organism>
<evidence type="ECO:0000259" key="4">
    <source>
        <dbReference type="Pfam" id="PF13490"/>
    </source>
</evidence>
<protein>
    <recommendedName>
        <fullName evidence="2">Anti-sigma-W factor RsiW</fullName>
    </recommendedName>
</protein>
<evidence type="ECO:0000256" key="1">
    <source>
        <dbReference type="ARBA" id="ARBA00024353"/>
    </source>
</evidence>
<comment type="caution">
    <text evidence="5">The sequence shown here is derived from an EMBL/GenBank/DDBJ whole genome shotgun (WGS) entry which is preliminary data.</text>
</comment>
<feature type="compositionally biased region" description="Polar residues" evidence="3">
    <location>
        <begin position="153"/>
        <end position="176"/>
    </location>
</feature>
<dbReference type="Pfam" id="PF13490">
    <property type="entry name" value="zf-HC2"/>
    <property type="match status" value="1"/>
</dbReference>
<evidence type="ECO:0000313" key="6">
    <source>
        <dbReference type="Proteomes" id="UP000323166"/>
    </source>
</evidence>
<feature type="compositionally biased region" description="Low complexity" evidence="3">
    <location>
        <begin position="212"/>
        <end position="226"/>
    </location>
</feature>
<dbReference type="Gene3D" id="1.10.10.1320">
    <property type="entry name" value="Anti-sigma factor, zinc-finger domain"/>
    <property type="match status" value="1"/>
</dbReference>
<evidence type="ECO:0000256" key="3">
    <source>
        <dbReference type="SAM" id="MobiDB-lite"/>
    </source>
</evidence>
<dbReference type="AlphaFoldDB" id="A0A5S4ZUB7"/>
<proteinExistence type="inferred from homology"/>
<evidence type="ECO:0000313" key="5">
    <source>
        <dbReference type="EMBL" id="TYO96577.1"/>
    </source>
</evidence>
<dbReference type="EMBL" id="VNHM01000004">
    <property type="protein sequence ID" value="TYO96577.1"/>
    <property type="molecule type" value="Genomic_DNA"/>
</dbReference>
<gene>
    <name evidence="5" type="ORF">LX24_01046</name>
</gene>
<dbReference type="InterPro" id="IPR041916">
    <property type="entry name" value="Anti_sigma_zinc_sf"/>
</dbReference>
<evidence type="ECO:0000256" key="2">
    <source>
        <dbReference type="ARBA" id="ARBA00024438"/>
    </source>
</evidence>
<feature type="region of interest" description="Disordered" evidence="3">
    <location>
        <begin position="149"/>
        <end position="228"/>
    </location>
</feature>